<dbReference type="PANTHER" id="PTHR43479">
    <property type="entry name" value="ACREF/ENVCD OPERON REPRESSOR-RELATED"/>
    <property type="match status" value="1"/>
</dbReference>
<dbReference type="SUPFAM" id="SSF46689">
    <property type="entry name" value="Homeodomain-like"/>
    <property type="match status" value="1"/>
</dbReference>
<dbReference type="InterPro" id="IPR001647">
    <property type="entry name" value="HTH_TetR"/>
</dbReference>
<reference evidence="4 5" key="1">
    <citation type="submission" date="2017-08" db="EMBL/GenBank/DDBJ databases">
        <authorList>
            <person name="de Groot N.N."/>
        </authorList>
    </citation>
    <scope>NUCLEOTIDE SEQUENCE [LARGE SCALE GENOMIC DNA]</scope>
    <source>
        <strain evidence="4 5">DSM 9787</strain>
    </source>
</reference>
<dbReference type="GO" id="GO:0003677">
    <property type="term" value="F:DNA binding"/>
    <property type="evidence" value="ECO:0007669"/>
    <property type="project" value="UniProtKB-UniRule"/>
</dbReference>
<dbReference type="InterPro" id="IPR009057">
    <property type="entry name" value="Homeodomain-like_sf"/>
</dbReference>
<dbReference type="Gene3D" id="1.10.357.10">
    <property type="entry name" value="Tetracycline Repressor, domain 2"/>
    <property type="match status" value="1"/>
</dbReference>
<dbReference type="InterPro" id="IPR050624">
    <property type="entry name" value="HTH-type_Tx_Regulator"/>
</dbReference>
<organism evidence="4 5">
    <name type="scientific">Pseudobutyrivibrio ruminis DSM 9787</name>
    <dbReference type="NCBI Taxonomy" id="1123011"/>
    <lineage>
        <taxon>Bacteria</taxon>
        <taxon>Bacillati</taxon>
        <taxon>Bacillota</taxon>
        <taxon>Clostridia</taxon>
        <taxon>Lachnospirales</taxon>
        <taxon>Lachnospiraceae</taxon>
        <taxon>Pseudobutyrivibrio</taxon>
    </lineage>
</organism>
<protein>
    <submittedName>
        <fullName evidence="4">Transcriptional regulator, TetR family</fullName>
    </submittedName>
</protein>
<feature type="DNA-binding region" description="H-T-H motif" evidence="2">
    <location>
        <begin position="44"/>
        <end position="63"/>
    </location>
</feature>
<evidence type="ECO:0000313" key="4">
    <source>
        <dbReference type="EMBL" id="SOB92377.1"/>
    </source>
</evidence>
<sequence length="219" mass="25050">MLVGTNKLTVLTLKGIHVKTKETKEQILKAAMEEFMEKGYKDASMRKIASKVGITATALYRHYANKEEIFDAVVEPAVSAWEGLCQTEEARQVGTAREDGVEAMWEDEDQAKIIVKLIYDNFDAHKLLFCKSEGTKYENYLHTIVSKVQEATLAFKDELEAGGMLVNSVDENEMHLLLSAQYTAMLEMVHHDFTYEQALHYCDTISRFFKEGWRKFLGF</sequence>
<dbReference type="EMBL" id="OBMR01000002">
    <property type="protein sequence ID" value="SOB92377.1"/>
    <property type="molecule type" value="Genomic_DNA"/>
</dbReference>
<evidence type="ECO:0000256" key="1">
    <source>
        <dbReference type="ARBA" id="ARBA00023125"/>
    </source>
</evidence>
<keyword evidence="1 2" id="KW-0238">DNA-binding</keyword>
<dbReference type="PANTHER" id="PTHR43479:SF11">
    <property type="entry name" value="ACREF_ENVCD OPERON REPRESSOR-RELATED"/>
    <property type="match status" value="1"/>
</dbReference>
<evidence type="ECO:0000259" key="3">
    <source>
        <dbReference type="PROSITE" id="PS50977"/>
    </source>
</evidence>
<dbReference type="Pfam" id="PF00440">
    <property type="entry name" value="TetR_N"/>
    <property type="match status" value="1"/>
</dbReference>
<evidence type="ECO:0000313" key="5">
    <source>
        <dbReference type="Proteomes" id="UP000219563"/>
    </source>
</evidence>
<dbReference type="AlphaFoldDB" id="A0A285RJ40"/>
<feature type="domain" description="HTH tetR-type" evidence="3">
    <location>
        <begin position="21"/>
        <end position="81"/>
    </location>
</feature>
<evidence type="ECO:0000256" key="2">
    <source>
        <dbReference type="PROSITE-ProRule" id="PRU00335"/>
    </source>
</evidence>
<name>A0A285RJ40_9FIRM</name>
<proteinExistence type="predicted"/>
<dbReference type="PRINTS" id="PR00455">
    <property type="entry name" value="HTHTETR"/>
</dbReference>
<accession>A0A285RJ40</accession>
<gene>
    <name evidence="4" type="ORF">SAMN02910411_0909</name>
</gene>
<dbReference type="PROSITE" id="PS50977">
    <property type="entry name" value="HTH_TETR_2"/>
    <property type="match status" value="1"/>
</dbReference>
<dbReference type="Proteomes" id="UP000219563">
    <property type="component" value="Unassembled WGS sequence"/>
</dbReference>